<protein>
    <submittedName>
        <fullName evidence="1">Uncharacterized protein</fullName>
    </submittedName>
</protein>
<dbReference type="Proteomes" id="UP000377595">
    <property type="component" value="Unassembled WGS sequence"/>
</dbReference>
<keyword evidence="2" id="KW-1185">Reference proteome</keyword>
<name>A0A5M3XSI9_9ACTN</name>
<dbReference type="AlphaFoldDB" id="A0A5M3XSI9"/>
<reference evidence="1 2" key="1">
    <citation type="submission" date="2019-10" db="EMBL/GenBank/DDBJ databases">
        <title>Whole genome shotgun sequence of Acrocarpospora pleiomorpha NBRC 16267.</title>
        <authorList>
            <person name="Ichikawa N."/>
            <person name="Kimura A."/>
            <person name="Kitahashi Y."/>
            <person name="Komaki H."/>
            <person name="Oguchi A."/>
        </authorList>
    </citation>
    <scope>NUCLEOTIDE SEQUENCE [LARGE SCALE GENOMIC DNA]</scope>
    <source>
        <strain evidence="1 2">NBRC 16267</strain>
    </source>
</reference>
<dbReference type="RefSeq" id="WP_170321675.1">
    <property type="nucleotide sequence ID" value="NZ_BAAAHM010000013.1"/>
</dbReference>
<evidence type="ECO:0000313" key="1">
    <source>
        <dbReference type="EMBL" id="GES22551.1"/>
    </source>
</evidence>
<sequence>MTLRQIAELVTLYELEPSLREIYTEGRTDSAIIREALLEAGLNIPVYAVSDRVEVPPDLMEELDLSWGNRNIVIALAHALSEIPQIAERIACIIDDDFDTAFEEKIVEYPCLLRTDYASIEAYCFNEAVLGKFLRVTLRAPIDIDAQSVLDALADPLETLFRVRYILYNCPEATPLIGKLEKRCTIYGGDITVDHFKLIRDSLSANTRVSNQPDTQRAAFMAYGELRKDETLDRRHLISDHDFPAMLSIYISAFCPQLFRDDRKDFKNPRTAMAALYGCLDLSKLLHEPLFSRLIQRFS</sequence>
<organism evidence="1 2">
    <name type="scientific">Acrocarpospora pleiomorpha</name>
    <dbReference type="NCBI Taxonomy" id="90975"/>
    <lineage>
        <taxon>Bacteria</taxon>
        <taxon>Bacillati</taxon>
        <taxon>Actinomycetota</taxon>
        <taxon>Actinomycetes</taxon>
        <taxon>Streptosporangiales</taxon>
        <taxon>Streptosporangiaceae</taxon>
        <taxon>Acrocarpospora</taxon>
    </lineage>
</organism>
<proteinExistence type="predicted"/>
<accession>A0A5M3XSI9</accession>
<evidence type="ECO:0000313" key="2">
    <source>
        <dbReference type="Proteomes" id="UP000377595"/>
    </source>
</evidence>
<gene>
    <name evidence="1" type="ORF">Aple_054490</name>
</gene>
<dbReference type="EMBL" id="BLAF01000031">
    <property type="protein sequence ID" value="GES22551.1"/>
    <property type="molecule type" value="Genomic_DNA"/>
</dbReference>
<comment type="caution">
    <text evidence="1">The sequence shown here is derived from an EMBL/GenBank/DDBJ whole genome shotgun (WGS) entry which is preliminary data.</text>
</comment>